<dbReference type="Gene3D" id="3.40.50.12360">
    <property type="match status" value="1"/>
</dbReference>
<dbReference type="InterPro" id="IPR038609">
    <property type="entry name" value="HDA1_su2/3_sf"/>
</dbReference>
<feature type="compositionally biased region" description="Polar residues" evidence="1">
    <location>
        <begin position="266"/>
        <end position="282"/>
    </location>
</feature>
<name>A0A8H7UUN0_9FUNG</name>
<dbReference type="Pfam" id="PF11496">
    <property type="entry name" value="HDA2-3"/>
    <property type="match status" value="1"/>
</dbReference>
<dbReference type="GO" id="GO:0070823">
    <property type="term" value="C:HDA1 complex"/>
    <property type="evidence" value="ECO:0007669"/>
    <property type="project" value="InterPro"/>
</dbReference>
<feature type="compositionally biased region" description="Low complexity" evidence="1">
    <location>
        <begin position="247"/>
        <end position="265"/>
    </location>
</feature>
<dbReference type="Proteomes" id="UP000603453">
    <property type="component" value="Unassembled WGS sequence"/>
</dbReference>
<dbReference type="OrthoDB" id="2276119at2759"/>
<dbReference type="InterPro" id="IPR021006">
    <property type="entry name" value="Hda2/3"/>
</dbReference>
<dbReference type="EMBL" id="JAEPRD010000099">
    <property type="protein sequence ID" value="KAG2199251.1"/>
    <property type="molecule type" value="Genomic_DNA"/>
</dbReference>
<feature type="region of interest" description="Disordered" evidence="1">
    <location>
        <begin position="240"/>
        <end position="309"/>
    </location>
</feature>
<evidence type="ECO:0000256" key="1">
    <source>
        <dbReference type="SAM" id="MobiDB-lite"/>
    </source>
</evidence>
<reference evidence="2" key="1">
    <citation type="submission" date="2020-12" db="EMBL/GenBank/DDBJ databases">
        <title>Metabolic potential, ecology and presence of endohyphal bacteria is reflected in genomic diversity of Mucoromycotina.</title>
        <authorList>
            <person name="Muszewska A."/>
            <person name="Okrasinska A."/>
            <person name="Steczkiewicz K."/>
            <person name="Drgas O."/>
            <person name="Orlowska M."/>
            <person name="Perlinska-Lenart U."/>
            <person name="Aleksandrzak-Piekarczyk T."/>
            <person name="Szatraj K."/>
            <person name="Zielenkiewicz U."/>
            <person name="Pilsyk S."/>
            <person name="Malc E."/>
            <person name="Mieczkowski P."/>
            <person name="Kruszewska J.S."/>
            <person name="Biernat P."/>
            <person name="Pawlowska J."/>
        </authorList>
    </citation>
    <scope>NUCLEOTIDE SEQUENCE</scope>
    <source>
        <strain evidence="2">WA0000017839</strain>
    </source>
</reference>
<comment type="caution">
    <text evidence="2">The sequence shown here is derived from an EMBL/GenBank/DDBJ whole genome shotgun (WGS) entry which is preliminary data.</text>
</comment>
<dbReference type="AlphaFoldDB" id="A0A8H7UUN0"/>
<keyword evidence="3" id="KW-1185">Reference proteome</keyword>
<protein>
    <submittedName>
        <fullName evidence="2">Uncharacterized protein</fullName>
    </submittedName>
</protein>
<evidence type="ECO:0000313" key="3">
    <source>
        <dbReference type="Proteomes" id="UP000603453"/>
    </source>
</evidence>
<evidence type="ECO:0000313" key="2">
    <source>
        <dbReference type="EMBL" id="KAG2199251.1"/>
    </source>
</evidence>
<proteinExistence type="predicted"/>
<gene>
    <name evidence="2" type="ORF">INT47_010626</name>
</gene>
<sequence length="781" mass="86466">MKLLEGLLPIIPEKERLRPITFKNKASIQAQLNEEARLERLARMSINKDPKQLVLEPIAHSLFDVFDLGTEKDSTVESSAPDILKLIPLNGLSVMRDTDTLDKNRVLAQLDIKAYQERRKAQAASSSVNIISIPEETIYVDEDGDINMDDHPSEEYLPNTQDVNQMIESILGPDSAMEGVVQTAENSAALSQPEVILPQPNPPAAAITTHSTLTQREPVVDIAVHPDKIISSSVPIHPPAVTPAEPITPAQPTTFAQPTTSAQPTISAQPTTSAQPTPQEQFAAQARPLSPVQTTPSVTPTPPVQSTVPVESGVPVQAAAPLSAQPSAVVEIEAAEVTVPETTTFEQSQDEDMIENSSAFRWFTDDTITTEDLTSDEKVYAYEREMIPIFATLNQQDQCEKVTRASQTAMGSLNFDKPISVLNFSSNLDLTVEKLWNQSGKLMFLKSLLKGLLGKDVIILLVAHDLGEEEALVNLFGENLKLDCVRMNYLLDDDWNGEYGVFVKTMLKVDQTKETAKRGNDFSRSADLIICMDIRVNRNHELFSKVTRRNNDSAIPPPVAWLVTLGSVEERVFEHLKKNNTQYSGSKTPDLKELLRMSDDWPVDEAKSTAELNTMVAENVQAWLLSSGKDVGSYQYRSTVHLPKSIHYANLKSTVAVTQTTTTSTEEETVTSDMDIASDSEEAVEEEPVREVSQNLSKYINEILFPSFDTKRGHLSKPNTSAVKLSAEEDLIIKALPQNIYSEYCTEINKLKREYEVAFQGLQHKFRDRAVAAIQNSSVPQ</sequence>
<organism evidence="2 3">
    <name type="scientific">Mucor saturninus</name>
    <dbReference type="NCBI Taxonomy" id="64648"/>
    <lineage>
        <taxon>Eukaryota</taxon>
        <taxon>Fungi</taxon>
        <taxon>Fungi incertae sedis</taxon>
        <taxon>Mucoromycota</taxon>
        <taxon>Mucoromycotina</taxon>
        <taxon>Mucoromycetes</taxon>
        <taxon>Mucorales</taxon>
        <taxon>Mucorineae</taxon>
        <taxon>Mucoraceae</taxon>
        <taxon>Mucor</taxon>
    </lineage>
</organism>
<feature type="compositionally biased region" description="Low complexity" evidence="1">
    <location>
        <begin position="290"/>
        <end position="309"/>
    </location>
</feature>
<accession>A0A8H7UUN0</accession>